<name>A0A934N762_9BACT</name>
<evidence type="ECO:0000256" key="2">
    <source>
        <dbReference type="ARBA" id="ARBA00022741"/>
    </source>
</evidence>
<sequence length="271" mass="30131">MKNVSQPSWQGDRRTSDIEIEGIRVQYGRLVALDHTTMSVGAREFVSLLGPSGCGKTTLLKVVGGLLRPSQGSVRIQGGSVEEARKRRAFGFVFQDATLLPWRNLRGNTKLLAEIIGGKALDDGRIDELTELVGLKGFEKSYPSELSGGMKQRAAIVRALAFDPQVLLMDEPFAALDALTRDHLGEVLLNVWRGQKPVLFVTHSIEEAAFLSDRVVVMTARPGRVLEEVPIPLPRPRTNHLKETREFFEVTRQLRRLIDQAQRVAGEEVRA</sequence>
<keyword evidence="2" id="KW-0547">Nucleotide-binding</keyword>
<proteinExistence type="predicted"/>
<dbReference type="EMBL" id="JAEKNQ010000035">
    <property type="protein sequence ID" value="MBJ7603275.1"/>
    <property type="molecule type" value="Genomic_DNA"/>
</dbReference>
<organism evidence="5 6">
    <name type="scientific">Candidatus Dormiibacter inghamiae</name>
    <dbReference type="NCBI Taxonomy" id="3127013"/>
    <lineage>
        <taxon>Bacteria</taxon>
        <taxon>Bacillati</taxon>
        <taxon>Candidatus Dormiibacterota</taxon>
        <taxon>Candidatus Dormibacteria</taxon>
        <taxon>Candidatus Dormibacterales</taxon>
        <taxon>Candidatus Dormibacteraceae</taxon>
        <taxon>Candidatus Dormiibacter</taxon>
    </lineage>
</organism>
<dbReference type="CDD" id="cd03293">
    <property type="entry name" value="ABC_NrtD_SsuB_transporters"/>
    <property type="match status" value="1"/>
</dbReference>
<dbReference type="PANTHER" id="PTHR42788:SF13">
    <property type="entry name" value="ALIPHATIC SULFONATES IMPORT ATP-BINDING PROTEIN SSUB"/>
    <property type="match status" value="1"/>
</dbReference>
<dbReference type="InterPro" id="IPR017871">
    <property type="entry name" value="ABC_transporter-like_CS"/>
</dbReference>
<evidence type="ECO:0000313" key="6">
    <source>
        <dbReference type="Proteomes" id="UP000620075"/>
    </source>
</evidence>
<evidence type="ECO:0000259" key="4">
    <source>
        <dbReference type="PROSITE" id="PS50893"/>
    </source>
</evidence>
<dbReference type="GO" id="GO:0005524">
    <property type="term" value="F:ATP binding"/>
    <property type="evidence" value="ECO:0007669"/>
    <property type="project" value="UniProtKB-KW"/>
</dbReference>
<dbReference type="SMART" id="SM00382">
    <property type="entry name" value="AAA"/>
    <property type="match status" value="1"/>
</dbReference>
<dbReference type="PANTHER" id="PTHR42788">
    <property type="entry name" value="TAURINE IMPORT ATP-BINDING PROTEIN-RELATED"/>
    <property type="match status" value="1"/>
</dbReference>
<feature type="domain" description="ABC transporter" evidence="4">
    <location>
        <begin position="18"/>
        <end position="245"/>
    </location>
</feature>
<evidence type="ECO:0000256" key="3">
    <source>
        <dbReference type="ARBA" id="ARBA00022840"/>
    </source>
</evidence>
<dbReference type="InterPro" id="IPR027417">
    <property type="entry name" value="P-loop_NTPase"/>
</dbReference>
<accession>A0A934N762</accession>
<comment type="caution">
    <text evidence="5">The sequence shown here is derived from an EMBL/GenBank/DDBJ whole genome shotgun (WGS) entry which is preliminary data.</text>
</comment>
<keyword evidence="3 5" id="KW-0067">ATP-binding</keyword>
<dbReference type="SUPFAM" id="SSF52540">
    <property type="entry name" value="P-loop containing nucleoside triphosphate hydrolases"/>
    <property type="match status" value="1"/>
</dbReference>
<dbReference type="Gene3D" id="3.40.50.300">
    <property type="entry name" value="P-loop containing nucleotide triphosphate hydrolases"/>
    <property type="match status" value="1"/>
</dbReference>
<dbReference type="AlphaFoldDB" id="A0A934N762"/>
<reference evidence="5 6" key="1">
    <citation type="submission" date="2020-10" db="EMBL/GenBank/DDBJ databases">
        <title>Ca. Dormibacterota MAGs.</title>
        <authorList>
            <person name="Montgomery K."/>
        </authorList>
    </citation>
    <scope>NUCLEOTIDE SEQUENCE [LARGE SCALE GENOMIC DNA]</scope>
    <source>
        <strain evidence="5">SC8811_S16_3</strain>
    </source>
</reference>
<dbReference type="InterPro" id="IPR003593">
    <property type="entry name" value="AAA+_ATPase"/>
</dbReference>
<dbReference type="InterPro" id="IPR003439">
    <property type="entry name" value="ABC_transporter-like_ATP-bd"/>
</dbReference>
<gene>
    <name evidence="5" type="ORF">JF888_08830</name>
</gene>
<dbReference type="InterPro" id="IPR050166">
    <property type="entry name" value="ABC_transporter_ATP-bind"/>
</dbReference>
<dbReference type="Pfam" id="PF00005">
    <property type="entry name" value="ABC_tran"/>
    <property type="match status" value="1"/>
</dbReference>
<dbReference type="Proteomes" id="UP000620075">
    <property type="component" value="Unassembled WGS sequence"/>
</dbReference>
<dbReference type="RefSeq" id="WP_338179030.1">
    <property type="nucleotide sequence ID" value="NZ_JAEKNQ010000035.1"/>
</dbReference>
<evidence type="ECO:0000256" key="1">
    <source>
        <dbReference type="ARBA" id="ARBA00022448"/>
    </source>
</evidence>
<dbReference type="PROSITE" id="PS50893">
    <property type="entry name" value="ABC_TRANSPORTER_2"/>
    <property type="match status" value="1"/>
</dbReference>
<dbReference type="GO" id="GO:0016887">
    <property type="term" value="F:ATP hydrolysis activity"/>
    <property type="evidence" value="ECO:0007669"/>
    <property type="project" value="InterPro"/>
</dbReference>
<keyword evidence="1" id="KW-0813">Transport</keyword>
<dbReference type="PROSITE" id="PS00211">
    <property type="entry name" value="ABC_TRANSPORTER_1"/>
    <property type="match status" value="1"/>
</dbReference>
<evidence type="ECO:0000313" key="5">
    <source>
        <dbReference type="EMBL" id="MBJ7603275.1"/>
    </source>
</evidence>
<protein>
    <submittedName>
        <fullName evidence="5">ABC transporter ATP-binding protein</fullName>
    </submittedName>
</protein>